<feature type="region of interest" description="Disordered" evidence="7">
    <location>
        <begin position="278"/>
        <end position="302"/>
    </location>
</feature>
<dbReference type="AlphaFoldDB" id="A0A091DB18"/>
<dbReference type="InterPro" id="IPR050657">
    <property type="entry name" value="Ankyrin_repeat_domain"/>
</dbReference>
<dbReference type="Gene3D" id="1.25.40.20">
    <property type="entry name" value="Ankyrin repeat-containing domain"/>
    <property type="match status" value="1"/>
</dbReference>
<evidence type="ECO:0000256" key="5">
    <source>
        <dbReference type="PROSITE-ProRule" id="PRU00023"/>
    </source>
</evidence>
<evidence type="ECO:0000256" key="7">
    <source>
        <dbReference type="SAM" id="MobiDB-lite"/>
    </source>
</evidence>
<feature type="repeat" description="ANK" evidence="5">
    <location>
        <begin position="206"/>
        <end position="238"/>
    </location>
</feature>
<feature type="compositionally biased region" description="Basic and acidic residues" evidence="7">
    <location>
        <begin position="278"/>
        <end position="290"/>
    </location>
</feature>
<proteinExistence type="inferred from homology"/>
<dbReference type="PROSITE" id="PS50088">
    <property type="entry name" value="ANK_REPEAT"/>
    <property type="match status" value="1"/>
</dbReference>
<sequence length="337" mass="37860">MLRSQGNHGLWKKVWLQNTSGPGAQALFSGMIIWALTCNVSDFDYHTHACKSVPDNYGQQDIGPFLTCWLRSLRKAVMTEKGNPFPLMPVKVLLGSLLVLAAFKISYSSQCCIRPTEEVQDESPAECTDEDGIMHPMNSSWITEKCEECYCLKNGIQCYNNCGDPQHRARPKAVGKVHKAASVGHTAKVEQRLMLRKSGVNDRDKKHRTALHFACIYGHPEVVTLLVEKKCDIDAHDRENSTALIKDDLTPHSIAVRENKQQVEELLIKEKENIHALDEPGRFSNKRDPFDSSEGDDDNFDDMNLPKVNLAELWAAAHQSGEKRKLLDKDGHSCAIH</sequence>
<dbReference type="InterPro" id="IPR008735">
    <property type="entry name" value="PSP94"/>
</dbReference>
<name>A0A091DB18_FUKDA</name>
<protein>
    <recommendedName>
        <fullName evidence="6">Beta-microseminoprotein</fullName>
    </recommendedName>
</protein>
<dbReference type="Gene3D" id="2.10.70.10">
    <property type="entry name" value="Complement Module, domain 1"/>
    <property type="match status" value="1"/>
</dbReference>
<keyword evidence="5" id="KW-0040">ANK repeat</keyword>
<accession>A0A091DB18</accession>
<keyword evidence="9" id="KW-1185">Reference proteome</keyword>
<evidence type="ECO:0000256" key="4">
    <source>
        <dbReference type="ARBA" id="ARBA00023157"/>
    </source>
</evidence>
<comment type="subcellular location">
    <subcellularLocation>
        <location evidence="1 6">Secreted</location>
    </subcellularLocation>
</comment>
<evidence type="ECO:0000256" key="3">
    <source>
        <dbReference type="ARBA" id="ARBA00022525"/>
    </source>
</evidence>
<gene>
    <name evidence="8" type="ORF">H920_11124</name>
</gene>
<feature type="compositionally biased region" description="Acidic residues" evidence="7">
    <location>
        <begin position="291"/>
        <end position="301"/>
    </location>
</feature>
<dbReference type="PANTHER" id="PTHR24147:SF60">
    <property type="entry name" value="ANKYRIN REPEAT DOMAIN-CONTAINING PROTEIN 26-RELATED"/>
    <property type="match status" value="1"/>
</dbReference>
<comment type="similarity">
    <text evidence="2 6">Belongs to the beta-microseminoprotein family.</text>
</comment>
<dbReference type="Pfam" id="PF12796">
    <property type="entry name" value="Ank_2"/>
    <property type="match status" value="1"/>
</dbReference>
<evidence type="ECO:0000256" key="1">
    <source>
        <dbReference type="ARBA" id="ARBA00004613"/>
    </source>
</evidence>
<evidence type="ECO:0000256" key="2">
    <source>
        <dbReference type="ARBA" id="ARBA00010352"/>
    </source>
</evidence>
<dbReference type="SMART" id="SM00248">
    <property type="entry name" value="ANK"/>
    <property type="match status" value="2"/>
</dbReference>
<dbReference type="EMBL" id="KN122902">
    <property type="protein sequence ID" value="KFO27470.1"/>
    <property type="molecule type" value="Genomic_DNA"/>
</dbReference>
<evidence type="ECO:0000256" key="6">
    <source>
        <dbReference type="RuleBase" id="RU364124"/>
    </source>
</evidence>
<dbReference type="GO" id="GO:0005576">
    <property type="term" value="C:extracellular region"/>
    <property type="evidence" value="ECO:0007669"/>
    <property type="project" value="UniProtKB-SubCell"/>
</dbReference>
<dbReference type="Pfam" id="PF05825">
    <property type="entry name" value="PSP94"/>
    <property type="match status" value="1"/>
</dbReference>
<organism evidence="8 9">
    <name type="scientific">Fukomys damarensis</name>
    <name type="common">Damaraland mole rat</name>
    <name type="synonym">Cryptomys damarensis</name>
    <dbReference type="NCBI Taxonomy" id="885580"/>
    <lineage>
        <taxon>Eukaryota</taxon>
        <taxon>Metazoa</taxon>
        <taxon>Chordata</taxon>
        <taxon>Craniata</taxon>
        <taxon>Vertebrata</taxon>
        <taxon>Euteleostomi</taxon>
        <taxon>Mammalia</taxon>
        <taxon>Eutheria</taxon>
        <taxon>Euarchontoglires</taxon>
        <taxon>Glires</taxon>
        <taxon>Rodentia</taxon>
        <taxon>Hystricomorpha</taxon>
        <taxon>Bathyergidae</taxon>
        <taxon>Fukomys</taxon>
    </lineage>
</organism>
<dbReference type="Proteomes" id="UP000028990">
    <property type="component" value="Unassembled WGS sequence"/>
</dbReference>
<dbReference type="PROSITE" id="PS50297">
    <property type="entry name" value="ANK_REP_REGION"/>
    <property type="match status" value="1"/>
</dbReference>
<dbReference type="InterPro" id="IPR036770">
    <property type="entry name" value="Ankyrin_rpt-contain_sf"/>
</dbReference>
<dbReference type="PANTHER" id="PTHR24147">
    <property type="entry name" value="ANKYRIN REPEAT DOMAIN 36-RELATED"/>
    <property type="match status" value="1"/>
</dbReference>
<dbReference type="InterPro" id="IPR002110">
    <property type="entry name" value="Ankyrin_rpt"/>
</dbReference>
<reference evidence="8 9" key="1">
    <citation type="submission" date="2013-11" db="EMBL/GenBank/DDBJ databases">
        <title>The Damaraland mole rat (Fukomys damarensis) genome and evolution of African mole rats.</title>
        <authorList>
            <person name="Gladyshev V.N."/>
            <person name="Fang X."/>
        </authorList>
    </citation>
    <scope>NUCLEOTIDE SEQUENCE [LARGE SCALE GENOMIC DNA]</scope>
    <source>
        <tissue evidence="8">Liver</tissue>
    </source>
</reference>
<evidence type="ECO:0000313" key="9">
    <source>
        <dbReference type="Proteomes" id="UP000028990"/>
    </source>
</evidence>
<evidence type="ECO:0000313" key="8">
    <source>
        <dbReference type="EMBL" id="KFO27470.1"/>
    </source>
</evidence>
<dbReference type="SUPFAM" id="SSF48403">
    <property type="entry name" value="Ankyrin repeat"/>
    <property type="match status" value="1"/>
</dbReference>
<keyword evidence="4" id="KW-1015">Disulfide bond</keyword>
<keyword evidence="3 6" id="KW-0964">Secreted</keyword>